<sequence>MGRFEGEFAARAEELVGLYPERRSAVLPLCHLAQEQDGWLTPEAIRHIAELVGQTPAEVQGAASFYDMLHLEPVGRYVVGICTNIACLLRDGDRLLEAAEELLGVGVGGTTPDGLITLEEVECVAHCDKAPAVQVNYRYFGPVTPTSFEELVGQLRRGELDGEVPPHGVLSRVRRAAPPPIPLDEIDAERARQDAERAERARQAESGS</sequence>
<feature type="binding site" evidence="7">
    <location>
        <position position="123"/>
    </location>
    <ligand>
        <name>[2Fe-2S] cluster</name>
        <dbReference type="ChEBI" id="CHEBI:190135"/>
    </ligand>
</feature>
<dbReference type="PIRSF" id="PIRSF000216">
    <property type="entry name" value="NADH_DH_24kDa"/>
    <property type="match status" value="1"/>
</dbReference>
<dbReference type="SUPFAM" id="SSF52833">
    <property type="entry name" value="Thioredoxin-like"/>
    <property type="match status" value="1"/>
</dbReference>
<dbReference type="GO" id="GO:0003954">
    <property type="term" value="F:NADH dehydrogenase activity"/>
    <property type="evidence" value="ECO:0007669"/>
    <property type="project" value="TreeGrafter"/>
</dbReference>
<dbReference type="Proteomes" id="UP000000771">
    <property type="component" value="Chromosome"/>
</dbReference>
<feature type="region of interest" description="Disordered" evidence="8">
    <location>
        <begin position="172"/>
        <end position="208"/>
    </location>
</feature>
<evidence type="ECO:0000256" key="2">
    <source>
        <dbReference type="ARBA" id="ARBA00022714"/>
    </source>
</evidence>
<dbReference type="OrthoDB" id="9807941at2"/>
<accession>C7M2U1</accession>
<dbReference type="AlphaFoldDB" id="C7M2U1"/>
<feature type="compositionally biased region" description="Basic and acidic residues" evidence="8">
    <location>
        <begin position="188"/>
        <end position="208"/>
    </location>
</feature>
<feature type="binding site" evidence="7">
    <location>
        <position position="87"/>
    </location>
    <ligand>
        <name>[2Fe-2S] cluster</name>
        <dbReference type="ChEBI" id="CHEBI:190135"/>
    </ligand>
</feature>
<dbReference type="InterPro" id="IPR041921">
    <property type="entry name" value="NuoE_N"/>
</dbReference>
<dbReference type="CDD" id="cd03064">
    <property type="entry name" value="TRX_Fd_NuoE"/>
    <property type="match status" value="1"/>
</dbReference>
<dbReference type="PANTHER" id="PTHR10371">
    <property type="entry name" value="NADH DEHYDROGENASE UBIQUINONE FLAVOPROTEIN 2, MITOCHONDRIAL"/>
    <property type="match status" value="1"/>
</dbReference>
<dbReference type="KEGG" id="afo:Afer_0367"/>
<name>C7M2U1_ACIFD</name>
<dbReference type="Gene3D" id="1.10.10.1590">
    <property type="entry name" value="NADH-quinone oxidoreductase subunit E"/>
    <property type="match status" value="1"/>
</dbReference>
<dbReference type="InterPro" id="IPR042128">
    <property type="entry name" value="NuoE_dom"/>
</dbReference>
<keyword evidence="4 7" id="KW-0408">Iron</keyword>
<dbReference type="FunFam" id="1.10.10.1590:FF:000001">
    <property type="entry name" value="NADH-quinone oxidoreductase subunit E"/>
    <property type="match status" value="1"/>
</dbReference>
<dbReference type="Gene3D" id="3.40.30.10">
    <property type="entry name" value="Glutaredoxin"/>
    <property type="match status" value="1"/>
</dbReference>
<comment type="cofactor">
    <cofactor evidence="7">
        <name>[2Fe-2S] cluster</name>
        <dbReference type="ChEBI" id="CHEBI:190135"/>
    </cofactor>
    <text evidence="7">Binds 1 [2Fe-2S] cluster.</text>
</comment>
<keyword evidence="3 7" id="KW-0479">Metal-binding</keyword>
<dbReference type="PANTHER" id="PTHR10371:SF3">
    <property type="entry name" value="NADH DEHYDROGENASE [UBIQUINONE] FLAVOPROTEIN 2, MITOCHONDRIAL"/>
    <property type="match status" value="1"/>
</dbReference>
<evidence type="ECO:0000256" key="6">
    <source>
        <dbReference type="ARBA" id="ARBA00034078"/>
    </source>
</evidence>
<evidence type="ECO:0000313" key="10">
    <source>
        <dbReference type="Proteomes" id="UP000000771"/>
    </source>
</evidence>
<dbReference type="InterPro" id="IPR036249">
    <property type="entry name" value="Thioredoxin-like_sf"/>
</dbReference>
<evidence type="ECO:0000256" key="7">
    <source>
        <dbReference type="PIRSR" id="PIRSR000216-1"/>
    </source>
</evidence>
<feature type="binding site" evidence="7">
    <location>
        <position position="82"/>
    </location>
    <ligand>
        <name>[2Fe-2S] cluster</name>
        <dbReference type="ChEBI" id="CHEBI:190135"/>
    </ligand>
</feature>
<dbReference type="HOGENOM" id="CLU_054362_2_0_11"/>
<organism evidence="9 10">
    <name type="scientific">Acidimicrobium ferrooxidans (strain DSM 10331 / JCM 15462 / NBRC 103882 / ICP)</name>
    <dbReference type="NCBI Taxonomy" id="525909"/>
    <lineage>
        <taxon>Bacteria</taxon>
        <taxon>Bacillati</taxon>
        <taxon>Actinomycetota</taxon>
        <taxon>Acidimicrobiia</taxon>
        <taxon>Acidimicrobiales</taxon>
        <taxon>Acidimicrobiaceae</taxon>
        <taxon>Acidimicrobium</taxon>
    </lineage>
</organism>
<dbReference type="NCBIfam" id="TIGR01958">
    <property type="entry name" value="nuoE_fam"/>
    <property type="match status" value="1"/>
</dbReference>
<evidence type="ECO:0000256" key="5">
    <source>
        <dbReference type="ARBA" id="ARBA00023014"/>
    </source>
</evidence>
<evidence type="ECO:0000256" key="1">
    <source>
        <dbReference type="ARBA" id="ARBA00010643"/>
    </source>
</evidence>
<comment type="similarity">
    <text evidence="1">Belongs to the complex I 24 kDa subunit family.</text>
</comment>
<keyword evidence="10" id="KW-1185">Reference proteome</keyword>
<evidence type="ECO:0000313" key="9">
    <source>
        <dbReference type="EMBL" id="ACU53335.1"/>
    </source>
</evidence>
<dbReference type="GO" id="GO:0046872">
    <property type="term" value="F:metal ion binding"/>
    <property type="evidence" value="ECO:0007669"/>
    <property type="project" value="UniProtKB-KW"/>
</dbReference>
<dbReference type="GO" id="GO:0051537">
    <property type="term" value="F:2 iron, 2 sulfur cluster binding"/>
    <property type="evidence" value="ECO:0007669"/>
    <property type="project" value="UniProtKB-KW"/>
</dbReference>
<proteinExistence type="inferred from homology"/>
<evidence type="ECO:0000256" key="4">
    <source>
        <dbReference type="ARBA" id="ARBA00023004"/>
    </source>
</evidence>
<evidence type="ECO:0000256" key="8">
    <source>
        <dbReference type="SAM" id="MobiDB-lite"/>
    </source>
</evidence>
<dbReference type="RefSeq" id="WP_015797836.1">
    <property type="nucleotide sequence ID" value="NC_013124.1"/>
</dbReference>
<feature type="binding site" evidence="7">
    <location>
        <position position="127"/>
    </location>
    <ligand>
        <name>[2Fe-2S] cluster</name>
        <dbReference type="ChEBI" id="CHEBI:190135"/>
    </ligand>
</feature>
<reference evidence="9 10" key="1">
    <citation type="journal article" date="2009" name="Stand. Genomic Sci.">
        <title>Complete genome sequence of Acidimicrobium ferrooxidans type strain (ICP).</title>
        <authorList>
            <person name="Clum A."/>
            <person name="Nolan M."/>
            <person name="Lang E."/>
            <person name="Glavina Del Rio T."/>
            <person name="Tice H."/>
            <person name="Copeland A."/>
            <person name="Cheng J.F."/>
            <person name="Lucas S."/>
            <person name="Chen F."/>
            <person name="Bruce D."/>
            <person name="Goodwin L."/>
            <person name="Pitluck S."/>
            <person name="Ivanova N."/>
            <person name="Mavrommatis K."/>
            <person name="Mikhailova N."/>
            <person name="Pati A."/>
            <person name="Chen A."/>
            <person name="Palaniappan K."/>
            <person name="Goker M."/>
            <person name="Spring S."/>
            <person name="Land M."/>
            <person name="Hauser L."/>
            <person name="Chang Y.J."/>
            <person name="Jeffries C.C."/>
            <person name="Chain P."/>
            <person name="Bristow J."/>
            <person name="Eisen J.A."/>
            <person name="Markowitz V."/>
            <person name="Hugenholtz P."/>
            <person name="Kyrpides N.C."/>
            <person name="Klenk H.P."/>
            <person name="Lapidus A."/>
        </authorList>
    </citation>
    <scope>NUCLEOTIDE SEQUENCE [LARGE SCALE GENOMIC DNA]</scope>
    <source>
        <strain evidence="10">DSM 10331 / JCM 15462 / NBRC 103882 / ICP</strain>
    </source>
</reference>
<dbReference type="STRING" id="525909.Afer_0367"/>
<keyword evidence="5 7" id="KW-0411">Iron-sulfur</keyword>
<gene>
    <name evidence="9" type="ordered locus">Afer_0367</name>
</gene>
<dbReference type="eggNOG" id="COG1905">
    <property type="taxonomic scope" value="Bacteria"/>
</dbReference>
<dbReference type="Pfam" id="PF01257">
    <property type="entry name" value="2Fe-2S_thioredx"/>
    <property type="match status" value="1"/>
</dbReference>
<evidence type="ECO:0000256" key="3">
    <source>
        <dbReference type="ARBA" id="ARBA00022723"/>
    </source>
</evidence>
<keyword evidence="2 7" id="KW-0001">2Fe-2S</keyword>
<dbReference type="InterPro" id="IPR002023">
    <property type="entry name" value="NuoE-like"/>
</dbReference>
<comment type="cofactor">
    <cofactor evidence="6">
        <name>[2Fe-2S] cluster</name>
        <dbReference type="ChEBI" id="CHEBI:190135"/>
    </cofactor>
</comment>
<dbReference type="EMBL" id="CP001631">
    <property type="protein sequence ID" value="ACU53335.1"/>
    <property type="molecule type" value="Genomic_DNA"/>
</dbReference>
<protein>
    <submittedName>
        <fullName evidence="9">NADH-quinone oxidoreductase, E subunit</fullName>
    </submittedName>
</protein>